<reference evidence="2" key="1">
    <citation type="journal article" date="2014" name="Front. Microbiol.">
        <title>High frequency of phylogenetically diverse reductive dehalogenase-homologous genes in deep subseafloor sedimentary metagenomes.</title>
        <authorList>
            <person name="Kawai M."/>
            <person name="Futagami T."/>
            <person name="Toyoda A."/>
            <person name="Takaki Y."/>
            <person name="Nishi S."/>
            <person name="Hori S."/>
            <person name="Arai W."/>
            <person name="Tsubouchi T."/>
            <person name="Morono Y."/>
            <person name="Uchiyama I."/>
            <person name="Ito T."/>
            <person name="Fujiyama A."/>
            <person name="Inagaki F."/>
            <person name="Takami H."/>
        </authorList>
    </citation>
    <scope>NUCLEOTIDE SEQUENCE</scope>
    <source>
        <strain evidence="2">Expedition CK06-06</strain>
    </source>
</reference>
<sequence>ERDDLGRKLSREVDERFSQEYGQRFAEYRSMSNAVVRKRVAADSDLKAMHDAYRRETGQAWSEANRIQREKAKNISDELYKKATNQTIIAKNLSCISPYVNYVFVATDLTGTGLRSHGFFNSNFREIEDLYYSSGGANLSGSGSRGLGHFNRSSGEYTRRYYEYQGKKVSEASQADPTFDSNTFLDISDRPRFSYKEEPLKDRLQAVMPYWGILMFFNILFFAGAFVKFISYDVR</sequence>
<comment type="caution">
    <text evidence="2">The sequence shown here is derived from an EMBL/GenBank/DDBJ whole genome shotgun (WGS) entry which is preliminary data.</text>
</comment>
<protein>
    <submittedName>
        <fullName evidence="2">Uncharacterized protein</fullName>
    </submittedName>
</protein>
<keyword evidence="1" id="KW-0472">Membrane</keyword>
<gene>
    <name evidence="2" type="ORF">S12H4_26385</name>
</gene>
<keyword evidence="1" id="KW-0812">Transmembrane</keyword>
<proteinExistence type="predicted"/>
<feature type="non-terminal residue" evidence="2">
    <location>
        <position position="1"/>
    </location>
</feature>
<dbReference type="EMBL" id="BARW01014963">
    <property type="protein sequence ID" value="GAI82082.1"/>
    <property type="molecule type" value="Genomic_DNA"/>
</dbReference>
<dbReference type="AlphaFoldDB" id="X1RMW0"/>
<feature type="transmembrane region" description="Helical" evidence="1">
    <location>
        <begin position="210"/>
        <end position="230"/>
    </location>
</feature>
<accession>X1RMW0</accession>
<organism evidence="2">
    <name type="scientific">marine sediment metagenome</name>
    <dbReference type="NCBI Taxonomy" id="412755"/>
    <lineage>
        <taxon>unclassified sequences</taxon>
        <taxon>metagenomes</taxon>
        <taxon>ecological metagenomes</taxon>
    </lineage>
</organism>
<name>X1RMW0_9ZZZZ</name>
<evidence type="ECO:0000313" key="2">
    <source>
        <dbReference type="EMBL" id="GAI82082.1"/>
    </source>
</evidence>
<keyword evidence="1" id="KW-1133">Transmembrane helix</keyword>
<evidence type="ECO:0000256" key="1">
    <source>
        <dbReference type="SAM" id="Phobius"/>
    </source>
</evidence>